<dbReference type="PANTHER" id="PTHR42852:SF13">
    <property type="entry name" value="PROTEIN DIPZ"/>
    <property type="match status" value="1"/>
</dbReference>
<dbReference type="Proteomes" id="UP001234585">
    <property type="component" value="Plasmid unnamed5"/>
</dbReference>
<dbReference type="EMBL" id="CP132307">
    <property type="protein sequence ID" value="WLS01173.1"/>
    <property type="molecule type" value="Genomic_DNA"/>
</dbReference>
<dbReference type="Pfam" id="PF00578">
    <property type="entry name" value="AhpC-TSA"/>
    <property type="match status" value="1"/>
</dbReference>
<dbReference type="AlphaFoldDB" id="A0AA50CV92"/>
<dbReference type="PROSITE" id="PS51352">
    <property type="entry name" value="THIOREDOXIN_2"/>
    <property type="match status" value="1"/>
</dbReference>
<evidence type="ECO:0000259" key="2">
    <source>
        <dbReference type="PROSITE" id="PS51352"/>
    </source>
</evidence>
<protein>
    <submittedName>
        <fullName evidence="3">TlpA disulfide reductase family protein</fullName>
    </submittedName>
</protein>
<proteinExistence type="predicted"/>
<dbReference type="InterPro" id="IPR036249">
    <property type="entry name" value="Thioredoxin-like_sf"/>
</dbReference>
<sequence length="182" mass="19356">MKYTMKIGGVAVALLAGTVIGGMWALGSGMVDHGVAEPVSLTFTDQAGRERGFGDFGGKPTLLNVWATWCTPCRKEMPSLDRLQASASTNGFEVVALSIDLGGVQRVRPFYEEIGIRNLGIYVDPDSAVMRGLMVTGLPTTILIGADGVELKRWIGPKEWDDAGTIAELKALAARDSNAGTR</sequence>
<dbReference type="InterPro" id="IPR000866">
    <property type="entry name" value="AhpC/TSA"/>
</dbReference>
<geneLocation type="plasmid" evidence="3 4">
    <name>unnamed5</name>
</geneLocation>
<dbReference type="InterPro" id="IPR050553">
    <property type="entry name" value="Thioredoxin_ResA/DsbE_sf"/>
</dbReference>
<dbReference type="InterPro" id="IPR013766">
    <property type="entry name" value="Thioredoxin_domain"/>
</dbReference>
<dbReference type="GO" id="GO:0015036">
    <property type="term" value="F:disulfide oxidoreductase activity"/>
    <property type="evidence" value="ECO:0007669"/>
    <property type="project" value="UniProtKB-ARBA"/>
</dbReference>
<dbReference type="Gene3D" id="3.40.30.10">
    <property type="entry name" value="Glutaredoxin"/>
    <property type="match status" value="1"/>
</dbReference>
<dbReference type="SUPFAM" id="SSF52833">
    <property type="entry name" value="Thioredoxin-like"/>
    <property type="match status" value="1"/>
</dbReference>
<dbReference type="GO" id="GO:0016209">
    <property type="term" value="F:antioxidant activity"/>
    <property type="evidence" value="ECO:0007669"/>
    <property type="project" value="InterPro"/>
</dbReference>
<dbReference type="PROSITE" id="PS00194">
    <property type="entry name" value="THIOREDOXIN_1"/>
    <property type="match status" value="1"/>
</dbReference>
<accession>A0AA50CV92</accession>
<dbReference type="RefSeq" id="WP_306041501.1">
    <property type="nucleotide sequence ID" value="NZ_CP132307.1"/>
</dbReference>
<keyword evidence="1" id="KW-0676">Redox-active center</keyword>
<keyword evidence="4" id="KW-1185">Reference proteome</keyword>
<name>A0AA50CV92_9HYPH</name>
<reference evidence="3 4" key="1">
    <citation type="submission" date="2023-08" db="EMBL/GenBank/DDBJ databases">
        <title>Pathogen: clinical or host-associated sample.</title>
        <authorList>
            <person name="Hergert J."/>
            <person name="Casey R."/>
            <person name="Wagner J."/>
            <person name="Young E.L."/>
            <person name="Oakeson K.F."/>
        </authorList>
    </citation>
    <scope>NUCLEOTIDE SEQUENCE [LARGE SCALE GENOMIC DNA]</scope>
    <source>
        <strain evidence="3 4">1760953</strain>
        <plasmid evidence="3 4">unnamed5</plasmid>
    </source>
</reference>
<dbReference type="InterPro" id="IPR017937">
    <property type="entry name" value="Thioredoxin_CS"/>
</dbReference>
<evidence type="ECO:0000313" key="4">
    <source>
        <dbReference type="Proteomes" id="UP001234585"/>
    </source>
</evidence>
<dbReference type="CDD" id="cd02966">
    <property type="entry name" value="TlpA_like_family"/>
    <property type="match status" value="1"/>
</dbReference>
<evidence type="ECO:0000256" key="1">
    <source>
        <dbReference type="ARBA" id="ARBA00023284"/>
    </source>
</evidence>
<dbReference type="PANTHER" id="PTHR42852">
    <property type="entry name" value="THIOL:DISULFIDE INTERCHANGE PROTEIN DSBE"/>
    <property type="match status" value="1"/>
</dbReference>
<evidence type="ECO:0000313" key="3">
    <source>
        <dbReference type="EMBL" id="WLS01173.1"/>
    </source>
</evidence>
<keyword evidence="3" id="KW-0614">Plasmid</keyword>
<gene>
    <name evidence="3" type="ORF">Q9313_27020</name>
</gene>
<organism evidence="3 4">
    <name type="scientific">Shinella sumterensis</name>
    <dbReference type="NCBI Taxonomy" id="1967501"/>
    <lineage>
        <taxon>Bacteria</taxon>
        <taxon>Pseudomonadati</taxon>
        <taxon>Pseudomonadota</taxon>
        <taxon>Alphaproteobacteria</taxon>
        <taxon>Hyphomicrobiales</taxon>
        <taxon>Rhizobiaceae</taxon>
        <taxon>Shinella</taxon>
    </lineage>
</organism>
<feature type="domain" description="Thioredoxin" evidence="2">
    <location>
        <begin position="5"/>
        <end position="174"/>
    </location>
</feature>